<dbReference type="GO" id="GO:0009401">
    <property type="term" value="P:phosphoenolpyruvate-dependent sugar phosphotransferase system"/>
    <property type="evidence" value="ECO:0007669"/>
    <property type="project" value="TreeGrafter"/>
</dbReference>
<feature type="domain" description="SIS" evidence="5">
    <location>
        <begin position="48"/>
        <end position="206"/>
    </location>
</feature>
<sequence>MKTVFGIGEDKMQETSSVFTLSEIYQQPATWEKTCRQIAEHKDELKKFIDQVVTCEDFDIVLTGAGTSEFVGNALFPHLTRLMNHKVKSYGTTDIVATPEAYLSRTKPTLLISFGRSGNSPESVGAIDAAEAVCDHVYHLFVTCNKDGALSKRAATTDNCYAINLTDETHDQSFAMTSSFSNMYLATYLCFHLDELDETIAKVRTMIEAGQSFLDNQYGIAQKIVDEYDFNRIVYLGSNTLKGTSQESALKMLELTAGGVVTMYDTPLGFRHGPKSIINDDTITVVYLSDDPYTRQYEVDLIKEMSGQRKGNKIVAVMSKADDAVAALVDYTVVYGLEGEHENVLLGLDYILFAQTLAVLKSLAMGITPDNPCPTGEVNRVVKGVTLYPYTRA</sequence>
<dbReference type="PANTHER" id="PTHR32502:SF3">
    <property type="entry name" value="D-GALACTOSAMINE-6-PHOSPHATE DEAMINASE AGAS-RELATED"/>
    <property type="match status" value="1"/>
</dbReference>
<dbReference type="RefSeq" id="WP_087369752.1">
    <property type="nucleotide sequence ID" value="NZ_NFKK01000001.1"/>
</dbReference>
<dbReference type="PANTHER" id="PTHR32502">
    <property type="entry name" value="N-ACETYLGALACTOSAMINE PERMEASE II COMPONENT-RELATED"/>
    <property type="match status" value="1"/>
</dbReference>
<dbReference type="Gene3D" id="3.40.50.10490">
    <property type="entry name" value="Glucose-6-phosphate isomerase like protein, domain 1"/>
    <property type="match status" value="2"/>
</dbReference>
<name>A0A1Y4LCC5_9FIRM</name>
<keyword evidence="2" id="KW-0677">Repeat</keyword>
<comment type="similarity">
    <text evidence="1">Belongs to the SIS family. AgaS subfamily.</text>
</comment>
<dbReference type="InterPro" id="IPR046348">
    <property type="entry name" value="SIS_dom_sf"/>
</dbReference>
<dbReference type="SUPFAM" id="SSF53697">
    <property type="entry name" value="SIS domain"/>
    <property type="match status" value="1"/>
</dbReference>
<dbReference type="GO" id="GO:0005886">
    <property type="term" value="C:plasma membrane"/>
    <property type="evidence" value="ECO:0007669"/>
    <property type="project" value="TreeGrafter"/>
</dbReference>
<evidence type="ECO:0000256" key="1">
    <source>
        <dbReference type="ARBA" id="ARBA00007748"/>
    </source>
</evidence>
<dbReference type="CDD" id="cd05008">
    <property type="entry name" value="SIS_GlmS_GlmD_1"/>
    <property type="match status" value="1"/>
</dbReference>
<organism evidence="6 7">
    <name type="scientific">Butyricicoccus pullicaecorum</name>
    <dbReference type="NCBI Taxonomy" id="501571"/>
    <lineage>
        <taxon>Bacteria</taxon>
        <taxon>Bacillati</taxon>
        <taxon>Bacillota</taxon>
        <taxon>Clostridia</taxon>
        <taxon>Eubacteriales</taxon>
        <taxon>Butyricicoccaceae</taxon>
        <taxon>Butyricicoccus</taxon>
    </lineage>
</organism>
<dbReference type="GO" id="GO:1901135">
    <property type="term" value="P:carbohydrate derivative metabolic process"/>
    <property type="evidence" value="ECO:0007669"/>
    <property type="project" value="InterPro"/>
</dbReference>
<keyword evidence="3" id="KW-0378">Hydrolase</keyword>
<dbReference type="InterPro" id="IPR001347">
    <property type="entry name" value="SIS_dom"/>
</dbReference>
<gene>
    <name evidence="6" type="ORF">B5F17_00325</name>
</gene>
<dbReference type="AlphaFoldDB" id="A0A1Y4LCC5"/>
<dbReference type="Proteomes" id="UP000195897">
    <property type="component" value="Unassembled WGS sequence"/>
</dbReference>
<accession>A0A1Y4LCC5</accession>
<dbReference type="EMBL" id="NFKK01000001">
    <property type="protein sequence ID" value="OUP54377.1"/>
    <property type="molecule type" value="Genomic_DNA"/>
</dbReference>
<dbReference type="Pfam" id="PF01380">
    <property type="entry name" value="SIS"/>
    <property type="match status" value="1"/>
</dbReference>
<evidence type="ECO:0000313" key="7">
    <source>
        <dbReference type="Proteomes" id="UP000195897"/>
    </source>
</evidence>
<proteinExistence type="inferred from homology"/>
<dbReference type="GO" id="GO:0097367">
    <property type="term" value="F:carbohydrate derivative binding"/>
    <property type="evidence" value="ECO:0007669"/>
    <property type="project" value="InterPro"/>
</dbReference>
<dbReference type="CDD" id="cd05010">
    <property type="entry name" value="SIS_AgaS_like"/>
    <property type="match status" value="1"/>
</dbReference>
<dbReference type="InterPro" id="IPR035466">
    <property type="entry name" value="GlmS/AgaS_SIS"/>
</dbReference>
<dbReference type="GO" id="GO:0016787">
    <property type="term" value="F:hydrolase activity"/>
    <property type="evidence" value="ECO:0007669"/>
    <property type="project" value="UniProtKB-KW"/>
</dbReference>
<feature type="domain" description="SIS" evidence="5">
    <location>
        <begin position="220"/>
        <end position="372"/>
    </location>
</feature>
<dbReference type="InterPro" id="IPR035464">
    <property type="entry name" value="SIS_AgaS"/>
</dbReference>
<evidence type="ECO:0000256" key="4">
    <source>
        <dbReference type="ARBA" id="ARBA00029292"/>
    </source>
</evidence>
<protein>
    <submittedName>
        <fullName evidence="6">Adhesin</fullName>
    </submittedName>
</protein>
<evidence type="ECO:0000256" key="3">
    <source>
        <dbReference type="ARBA" id="ARBA00022801"/>
    </source>
</evidence>
<evidence type="ECO:0000313" key="6">
    <source>
        <dbReference type="EMBL" id="OUP54377.1"/>
    </source>
</evidence>
<comment type="catalytic activity">
    <reaction evidence="4">
        <text>D-galactosamine 6-phosphate + H2O = D-tagatopyranose 1-phosphate + NH4(+)</text>
        <dbReference type="Rhea" id="RHEA:47680"/>
        <dbReference type="ChEBI" id="CHEBI:15377"/>
        <dbReference type="ChEBI" id="CHEBI:28938"/>
        <dbReference type="ChEBI" id="CHEBI:71674"/>
        <dbReference type="ChEBI" id="CHEBI:138150"/>
    </reaction>
</comment>
<dbReference type="PROSITE" id="PS51464">
    <property type="entry name" value="SIS"/>
    <property type="match status" value="2"/>
</dbReference>
<comment type="caution">
    <text evidence="6">The sequence shown here is derived from an EMBL/GenBank/DDBJ whole genome shotgun (WGS) entry which is preliminary data.</text>
</comment>
<reference evidence="7" key="1">
    <citation type="submission" date="2017-04" db="EMBL/GenBank/DDBJ databases">
        <title>Function of individual gut microbiota members based on whole genome sequencing of pure cultures obtained from chicken caecum.</title>
        <authorList>
            <person name="Medvecky M."/>
            <person name="Cejkova D."/>
            <person name="Polansky O."/>
            <person name="Karasova D."/>
            <person name="Kubasova T."/>
            <person name="Cizek A."/>
            <person name="Rychlik I."/>
        </authorList>
    </citation>
    <scope>NUCLEOTIDE SEQUENCE [LARGE SCALE GENOMIC DNA]</scope>
    <source>
        <strain evidence="7">An180</strain>
    </source>
</reference>
<evidence type="ECO:0000259" key="5">
    <source>
        <dbReference type="PROSITE" id="PS51464"/>
    </source>
</evidence>
<dbReference type="InterPro" id="IPR050303">
    <property type="entry name" value="GatZ_KbaZ_carbometab"/>
</dbReference>
<evidence type="ECO:0000256" key="2">
    <source>
        <dbReference type="ARBA" id="ARBA00022737"/>
    </source>
</evidence>